<protein>
    <submittedName>
        <fullName evidence="18">Polysaccharide export outer membrane protein</fullName>
    </submittedName>
</protein>
<keyword evidence="12" id="KW-0564">Palmitate</keyword>
<evidence type="ECO:0000256" key="3">
    <source>
        <dbReference type="ARBA" id="ARBA00022448"/>
    </source>
</evidence>
<keyword evidence="13" id="KW-0998">Cell outer membrane</keyword>
<keyword evidence="19" id="KW-1185">Reference proteome</keyword>
<keyword evidence="3" id="KW-0813">Transport</keyword>
<feature type="domain" description="SLBB" evidence="17">
    <location>
        <begin position="150"/>
        <end position="229"/>
    </location>
</feature>
<dbReference type="InterPro" id="IPR054765">
    <property type="entry name" value="SLBB_dom"/>
</dbReference>
<keyword evidence="4" id="KW-1134">Transmembrane beta strand</keyword>
<keyword evidence="9" id="KW-0406">Ion transport</keyword>
<dbReference type="Gene3D" id="3.10.560.10">
    <property type="entry name" value="Outer membrane lipoprotein wza domain like"/>
    <property type="match status" value="1"/>
</dbReference>
<dbReference type="Pfam" id="PF22461">
    <property type="entry name" value="SLBB_2"/>
    <property type="match status" value="1"/>
</dbReference>
<dbReference type="InterPro" id="IPR049712">
    <property type="entry name" value="Poly_export"/>
</dbReference>
<keyword evidence="11 15" id="KW-0472">Membrane</keyword>
<dbReference type="OrthoDB" id="662756at2"/>
<keyword evidence="6 15" id="KW-0812">Transmembrane</keyword>
<evidence type="ECO:0000313" key="18">
    <source>
        <dbReference type="EMBL" id="TWJ00645.1"/>
    </source>
</evidence>
<evidence type="ECO:0000259" key="16">
    <source>
        <dbReference type="Pfam" id="PF02563"/>
    </source>
</evidence>
<dbReference type="InterPro" id="IPR003715">
    <property type="entry name" value="Poly_export_N"/>
</dbReference>
<dbReference type="GO" id="GO:0046930">
    <property type="term" value="C:pore complex"/>
    <property type="evidence" value="ECO:0007669"/>
    <property type="project" value="UniProtKB-KW"/>
</dbReference>
<dbReference type="Proteomes" id="UP000317010">
    <property type="component" value="Unassembled WGS sequence"/>
</dbReference>
<sequence>MKNFFPLPLVAIFALLLSACGLYKDKGYQQVSYYQDANRSGDIQEEIKNYEPFKIQPGDILGINVNSLNPEAASVFNTSIARVSGNNLDNSTTNPIYGFKVDANGQMQLPLVGTMKVYGLTTDEVAKQLTANLQEYLKGPIVNVRILNFKISVLGDVMKPDIYTIQNEHININEALSLAGDLSITAKRTNVLLIREENGKRQFITLDLTKKYVFDSPYYYLHNNDVIYVDADKTKYDNVARSYKTNTLVISGISVVAILVSAFLVYHH</sequence>
<evidence type="ECO:0000259" key="17">
    <source>
        <dbReference type="Pfam" id="PF22461"/>
    </source>
</evidence>
<keyword evidence="5" id="KW-0762">Sugar transport</keyword>
<dbReference type="GO" id="GO:0006811">
    <property type="term" value="P:monoatomic ion transport"/>
    <property type="evidence" value="ECO:0007669"/>
    <property type="project" value="UniProtKB-KW"/>
</dbReference>
<evidence type="ECO:0000256" key="2">
    <source>
        <dbReference type="ARBA" id="ARBA00009450"/>
    </source>
</evidence>
<dbReference type="AlphaFoldDB" id="A0A562U5L1"/>
<gene>
    <name evidence="18" type="ORF">JN11_01901</name>
</gene>
<reference evidence="18 19" key="1">
    <citation type="submission" date="2019-07" db="EMBL/GenBank/DDBJ databases">
        <title>Genomic Encyclopedia of Archaeal and Bacterial Type Strains, Phase II (KMG-II): from individual species to whole genera.</title>
        <authorList>
            <person name="Goeker M."/>
        </authorList>
    </citation>
    <scope>NUCLEOTIDE SEQUENCE [LARGE SCALE GENOMIC DNA]</scope>
    <source>
        <strain evidence="18 19">ATCC BAA-1854</strain>
    </source>
</reference>
<evidence type="ECO:0000256" key="15">
    <source>
        <dbReference type="SAM" id="Phobius"/>
    </source>
</evidence>
<dbReference type="PANTHER" id="PTHR33619:SF3">
    <property type="entry name" value="POLYSACCHARIDE EXPORT PROTEIN GFCE-RELATED"/>
    <property type="match status" value="1"/>
</dbReference>
<evidence type="ECO:0000256" key="14">
    <source>
        <dbReference type="ARBA" id="ARBA00023288"/>
    </source>
</evidence>
<keyword evidence="15" id="KW-1133">Transmembrane helix</keyword>
<evidence type="ECO:0000256" key="12">
    <source>
        <dbReference type="ARBA" id="ARBA00023139"/>
    </source>
</evidence>
<dbReference type="RefSeq" id="WP_144911945.1">
    <property type="nucleotide sequence ID" value="NZ_VLLI01000005.1"/>
</dbReference>
<evidence type="ECO:0000256" key="9">
    <source>
        <dbReference type="ARBA" id="ARBA00023065"/>
    </source>
</evidence>
<dbReference type="Pfam" id="PF02563">
    <property type="entry name" value="Poly_export"/>
    <property type="match status" value="1"/>
</dbReference>
<evidence type="ECO:0000256" key="6">
    <source>
        <dbReference type="ARBA" id="ARBA00022692"/>
    </source>
</evidence>
<evidence type="ECO:0000256" key="5">
    <source>
        <dbReference type="ARBA" id="ARBA00022597"/>
    </source>
</evidence>
<keyword evidence="10" id="KW-0626">Porin</keyword>
<comment type="similarity">
    <text evidence="2">Belongs to the BexD/CtrA/VexA family.</text>
</comment>
<evidence type="ECO:0000313" key="19">
    <source>
        <dbReference type="Proteomes" id="UP000317010"/>
    </source>
</evidence>
<dbReference type="GO" id="GO:0015288">
    <property type="term" value="F:porin activity"/>
    <property type="evidence" value="ECO:0007669"/>
    <property type="project" value="UniProtKB-KW"/>
</dbReference>
<dbReference type="Gene3D" id="3.30.1950.10">
    <property type="entry name" value="wza like domain"/>
    <property type="match status" value="1"/>
</dbReference>
<organism evidence="18 19">
    <name type="scientific">Mucilaginibacter frigoritolerans</name>
    <dbReference type="NCBI Taxonomy" id="652788"/>
    <lineage>
        <taxon>Bacteria</taxon>
        <taxon>Pseudomonadati</taxon>
        <taxon>Bacteroidota</taxon>
        <taxon>Sphingobacteriia</taxon>
        <taxon>Sphingobacteriales</taxon>
        <taxon>Sphingobacteriaceae</taxon>
        <taxon>Mucilaginibacter</taxon>
    </lineage>
</organism>
<name>A0A562U5L1_9SPHI</name>
<evidence type="ECO:0000256" key="4">
    <source>
        <dbReference type="ARBA" id="ARBA00022452"/>
    </source>
</evidence>
<evidence type="ECO:0000256" key="7">
    <source>
        <dbReference type="ARBA" id="ARBA00022729"/>
    </source>
</evidence>
<evidence type="ECO:0000256" key="11">
    <source>
        <dbReference type="ARBA" id="ARBA00023136"/>
    </source>
</evidence>
<keyword evidence="7" id="KW-0732">Signal</keyword>
<keyword evidence="14" id="KW-0449">Lipoprotein</keyword>
<feature type="domain" description="Polysaccharide export protein N-terminal" evidence="16">
    <location>
        <begin position="52"/>
        <end position="146"/>
    </location>
</feature>
<dbReference type="GO" id="GO:0009279">
    <property type="term" value="C:cell outer membrane"/>
    <property type="evidence" value="ECO:0007669"/>
    <property type="project" value="UniProtKB-SubCell"/>
</dbReference>
<comment type="subcellular location">
    <subcellularLocation>
        <location evidence="1">Cell outer membrane</location>
        <topology evidence="1">Multi-pass membrane protein</topology>
    </subcellularLocation>
</comment>
<dbReference type="GO" id="GO:0015159">
    <property type="term" value="F:polysaccharide transmembrane transporter activity"/>
    <property type="evidence" value="ECO:0007669"/>
    <property type="project" value="InterPro"/>
</dbReference>
<proteinExistence type="inferred from homology"/>
<evidence type="ECO:0000256" key="8">
    <source>
        <dbReference type="ARBA" id="ARBA00023047"/>
    </source>
</evidence>
<comment type="caution">
    <text evidence="18">The sequence shown here is derived from an EMBL/GenBank/DDBJ whole genome shotgun (WGS) entry which is preliminary data.</text>
</comment>
<evidence type="ECO:0000256" key="1">
    <source>
        <dbReference type="ARBA" id="ARBA00004571"/>
    </source>
</evidence>
<dbReference type="EMBL" id="VLLI01000005">
    <property type="protein sequence ID" value="TWJ00645.1"/>
    <property type="molecule type" value="Genomic_DNA"/>
</dbReference>
<evidence type="ECO:0000256" key="13">
    <source>
        <dbReference type="ARBA" id="ARBA00023237"/>
    </source>
</evidence>
<dbReference type="PANTHER" id="PTHR33619">
    <property type="entry name" value="POLYSACCHARIDE EXPORT PROTEIN GFCE-RELATED"/>
    <property type="match status" value="1"/>
</dbReference>
<feature type="transmembrane region" description="Helical" evidence="15">
    <location>
        <begin position="248"/>
        <end position="266"/>
    </location>
</feature>
<keyword evidence="8" id="KW-0625">Polysaccharide transport</keyword>
<accession>A0A562U5L1</accession>
<dbReference type="PROSITE" id="PS51257">
    <property type="entry name" value="PROKAR_LIPOPROTEIN"/>
    <property type="match status" value="1"/>
</dbReference>
<evidence type="ECO:0000256" key="10">
    <source>
        <dbReference type="ARBA" id="ARBA00023114"/>
    </source>
</evidence>